<feature type="compositionally biased region" description="Low complexity" evidence="1">
    <location>
        <begin position="162"/>
        <end position="173"/>
    </location>
</feature>
<feature type="compositionally biased region" description="Basic and acidic residues" evidence="1">
    <location>
        <begin position="31"/>
        <end position="41"/>
    </location>
</feature>
<evidence type="ECO:0000313" key="2">
    <source>
        <dbReference type="EMBL" id="CAD9486125.1"/>
    </source>
</evidence>
<organism evidence="2">
    <name type="scientific">Helicotheca tamesis</name>
    <dbReference type="NCBI Taxonomy" id="374047"/>
    <lineage>
        <taxon>Eukaryota</taxon>
        <taxon>Sar</taxon>
        <taxon>Stramenopiles</taxon>
        <taxon>Ochrophyta</taxon>
        <taxon>Bacillariophyta</taxon>
        <taxon>Mediophyceae</taxon>
        <taxon>Lithodesmiophycidae</taxon>
        <taxon>Lithodesmiales</taxon>
        <taxon>Lithodesmiaceae</taxon>
        <taxon>Helicotheca</taxon>
    </lineage>
</organism>
<name>A0A7S2HBU0_9STRA</name>
<dbReference type="EMBL" id="HBGV01007625">
    <property type="protein sequence ID" value="CAD9486125.1"/>
    <property type="molecule type" value="Transcribed_RNA"/>
</dbReference>
<accession>A0A7S2HBU0</accession>
<gene>
    <name evidence="2" type="ORF">HTAM1171_LOCUS4653</name>
</gene>
<protein>
    <submittedName>
        <fullName evidence="2">Uncharacterized protein</fullName>
    </submittedName>
</protein>
<dbReference type="AlphaFoldDB" id="A0A7S2HBU0"/>
<proteinExistence type="predicted"/>
<reference evidence="2" key="1">
    <citation type="submission" date="2021-01" db="EMBL/GenBank/DDBJ databases">
        <authorList>
            <person name="Corre E."/>
            <person name="Pelletier E."/>
            <person name="Niang G."/>
            <person name="Scheremetjew M."/>
            <person name="Finn R."/>
            <person name="Kale V."/>
            <person name="Holt S."/>
            <person name="Cochrane G."/>
            <person name="Meng A."/>
            <person name="Brown T."/>
            <person name="Cohen L."/>
        </authorList>
    </citation>
    <scope>NUCLEOTIDE SEQUENCE</scope>
    <source>
        <strain evidence="2">CCMP826</strain>
    </source>
</reference>
<feature type="region of interest" description="Disordered" evidence="1">
    <location>
        <begin position="152"/>
        <end position="186"/>
    </location>
</feature>
<feature type="compositionally biased region" description="Basic and acidic residues" evidence="1">
    <location>
        <begin position="86"/>
        <end position="95"/>
    </location>
</feature>
<sequence length="186" mass="20672">MPEIDTREAGVAVMSANDDPKPAARHVRISITDDAKDDTEPLQKSSSLPTELEGTDYTVKSPSKAKNHHNSDHHVHFNENLPLEKPSCKRADLKNNRAHSLPSDAFKNLAIDKELEGRRKTTPRSESLKELSLPHHEHFVFDDDSDIFVKQADDVLDPRPKSSPICSSSSVDSIPEEGDEEENGDT</sequence>
<evidence type="ECO:0000256" key="1">
    <source>
        <dbReference type="SAM" id="MobiDB-lite"/>
    </source>
</evidence>
<feature type="compositionally biased region" description="Basic and acidic residues" evidence="1">
    <location>
        <begin position="110"/>
        <end position="119"/>
    </location>
</feature>
<feature type="region of interest" description="Disordered" evidence="1">
    <location>
        <begin position="1"/>
        <end position="134"/>
    </location>
</feature>
<feature type="compositionally biased region" description="Acidic residues" evidence="1">
    <location>
        <begin position="174"/>
        <end position="186"/>
    </location>
</feature>